<dbReference type="Proteomes" id="UP000799770">
    <property type="component" value="Unassembled WGS sequence"/>
</dbReference>
<feature type="signal peptide" evidence="1">
    <location>
        <begin position="1"/>
        <end position="21"/>
    </location>
</feature>
<evidence type="ECO:0000256" key="1">
    <source>
        <dbReference type="SAM" id="SignalP"/>
    </source>
</evidence>
<keyword evidence="1" id="KW-0732">Signal</keyword>
<protein>
    <recommendedName>
        <fullName evidence="4">Carboxylesterase type B domain-containing protein</fullName>
    </recommendedName>
</protein>
<evidence type="ECO:0000313" key="3">
    <source>
        <dbReference type="Proteomes" id="UP000799770"/>
    </source>
</evidence>
<accession>A0A6A5ZLX2</accession>
<gene>
    <name evidence="2" type="ORF">BDV96DRAFT_322561</name>
</gene>
<reference evidence="2" key="1">
    <citation type="journal article" date="2020" name="Stud. Mycol.">
        <title>101 Dothideomycetes genomes: a test case for predicting lifestyles and emergence of pathogens.</title>
        <authorList>
            <person name="Haridas S."/>
            <person name="Albert R."/>
            <person name="Binder M."/>
            <person name="Bloem J."/>
            <person name="Labutti K."/>
            <person name="Salamov A."/>
            <person name="Andreopoulos B."/>
            <person name="Baker S."/>
            <person name="Barry K."/>
            <person name="Bills G."/>
            <person name="Bluhm B."/>
            <person name="Cannon C."/>
            <person name="Castanera R."/>
            <person name="Culley D."/>
            <person name="Daum C."/>
            <person name="Ezra D."/>
            <person name="Gonzalez J."/>
            <person name="Henrissat B."/>
            <person name="Kuo A."/>
            <person name="Liang C."/>
            <person name="Lipzen A."/>
            <person name="Lutzoni F."/>
            <person name="Magnuson J."/>
            <person name="Mondo S."/>
            <person name="Nolan M."/>
            <person name="Ohm R."/>
            <person name="Pangilinan J."/>
            <person name="Park H.-J."/>
            <person name="Ramirez L."/>
            <person name="Alfaro M."/>
            <person name="Sun H."/>
            <person name="Tritt A."/>
            <person name="Yoshinaga Y."/>
            <person name="Zwiers L.-H."/>
            <person name="Turgeon B."/>
            <person name="Goodwin S."/>
            <person name="Spatafora J."/>
            <person name="Crous P."/>
            <person name="Grigoriev I."/>
        </authorList>
    </citation>
    <scope>NUCLEOTIDE SEQUENCE</scope>
    <source>
        <strain evidence="2">CBS 627.86</strain>
    </source>
</reference>
<name>A0A6A5ZLX2_9PLEO</name>
<sequence>MRSQLFYLSLAAVCIVSPSTGTTTSDGPIVDLGYGLWKATVNTTGEYYNCSNIRYGQAPVGPLRFAAAKHPLTNGFRAKHSSNWILRLRGLHIYDLAYLGVSIGRTGSKPESFGMLNCRRDSAQREAANRKTGMIPTSCDYVKCD</sequence>
<feature type="chain" id="PRO_5025420739" description="Carboxylesterase type B domain-containing protein" evidence="1">
    <location>
        <begin position="22"/>
        <end position="145"/>
    </location>
</feature>
<dbReference type="SUPFAM" id="SSF53474">
    <property type="entry name" value="alpha/beta-Hydrolases"/>
    <property type="match status" value="1"/>
</dbReference>
<organism evidence="2 3">
    <name type="scientific">Lophiotrema nucula</name>
    <dbReference type="NCBI Taxonomy" id="690887"/>
    <lineage>
        <taxon>Eukaryota</taxon>
        <taxon>Fungi</taxon>
        <taxon>Dikarya</taxon>
        <taxon>Ascomycota</taxon>
        <taxon>Pezizomycotina</taxon>
        <taxon>Dothideomycetes</taxon>
        <taxon>Pleosporomycetidae</taxon>
        <taxon>Pleosporales</taxon>
        <taxon>Lophiotremataceae</taxon>
        <taxon>Lophiotrema</taxon>
    </lineage>
</organism>
<keyword evidence="3" id="KW-1185">Reference proteome</keyword>
<dbReference type="EMBL" id="ML977314">
    <property type="protein sequence ID" value="KAF2120275.1"/>
    <property type="molecule type" value="Genomic_DNA"/>
</dbReference>
<dbReference type="Gene3D" id="3.40.50.1820">
    <property type="entry name" value="alpha/beta hydrolase"/>
    <property type="match status" value="1"/>
</dbReference>
<evidence type="ECO:0000313" key="2">
    <source>
        <dbReference type="EMBL" id="KAF2120275.1"/>
    </source>
</evidence>
<proteinExistence type="predicted"/>
<dbReference type="AlphaFoldDB" id="A0A6A5ZLX2"/>
<evidence type="ECO:0008006" key="4">
    <source>
        <dbReference type="Google" id="ProtNLM"/>
    </source>
</evidence>
<dbReference type="InterPro" id="IPR029058">
    <property type="entry name" value="AB_hydrolase_fold"/>
</dbReference>